<evidence type="ECO:0000256" key="6">
    <source>
        <dbReference type="ARBA" id="ARBA00022676"/>
    </source>
</evidence>
<evidence type="ECO:0000256" key="16">
    <source>
        <dbReference type="ARBA" id="ARBA00031257"/>
    </source>
</evidence>
<evidence type="ECO:0000256" key="10">
    <source>
        <dbReference type="ARBA" id="ARBA00022989"/>
    </source>
</evidence>
<evidence type="ECO:0000256" key="5">
    <source>
        <dbReference type="ARBA" id="ARBA00020629"/>
    </source>
</evidence>
<proteinExistence type="inferred from homology"/>
<comment type="subunit">
    <text evidence="17">Component of the Mediator complex.</text>
</comment>
<dbReference type="Pfam" id="PF10018">
    <property type="entry name" value="Med4"/>
    <property type="match status" value="1"/>
</dbReference>
<dbReference type="Pfam" id="PF01762">
    <property type="entry name" value="Galactosyl_T"/>
    <property type="match status" value="1"/>
</dbReference>
<dbReference type="EMBL" id="CAJVPY010001809">
    <property type="protein sequence ID" value="CAG8537469.1"/>
    <property type="molecule type" value="Genomic_DNA"/>
</dbReference>
<dbReference type="GO" id="GO:0006357">
    <property type="term" value="P:regulation of transcription by RNA polymerase II"/>
    <property type="evidence" value="ECO:0007669"/>
    <property type="project" value="InterPro"/>
</dbReference>
<keyword evidence="13" id="KW-0472">Membrane</keyword>
<evidence type="ECO:0000256" key="4">
    <source>
        <dbReference type="ARBA" id="ARBA00009626"/>
    </source>
</evidence>
<dbReference type="InterPro" id="IPR002659">
    <property type="entry name" value="Glyco_trans_31"/>
</dbReference>
<keyword evidence="11 17" id="KW-0805">Transcription regulation</keyword>
<dbReference type="GO" id="GO:0016758">
    <property type="term" value="F:hexosyltransferase activity"/>
    <property type="evidence" value="ECO:0007669"/>
    <property type="project" value="InterPro"/>
</dbReference>
<keyword evidence="17" id="KW-0010">Activator</keyword>
<keyword evidence="12" id="KW-0333">Golgi apparatus</keyword>
<evidence type="ECO:0000256" key="3">
    <source>
        <dbReference type="ARBA" id="ARBA00008661"/>
    </source>
</evidence>
<evidence type="ECO:0000256" key="12">
    <source>
        <dbReference type="ARBA" id="ARBA00023034"/>
    </source>
</evidence>
<dbReference type="GO" id="GO:0003712">
    <property type="term" value="F:transcription coregulator activity"/>
    <property type="evidence" value="ECO:0007669"/>
    <property type="project" value="InterPro"/>
</dbReference>
<dbReference type="PANTHER" id="PTHR13208">
    <property type="entry name" value="MEDIATOR OF RNA POLYMERASE II TRANSCRIPTION SUBUNIT 4"/>
    <property type="match status" value="1"/>
</dbReference>
<evidence type="ECO:0000313" key="19">
    <source>
        <dbReference type="EMBL" id="CAG8537469.1"/>
    </source>
</evidence>
<dbReference type="PANTHER" id="PTHR13208:SF2">
    <property type="entry name" value="MEDIATOR OF RNA POLYMERASE II TRANSCRIPTION SUBUNIT 4"/>
    <property type="match status" value="1"/>
</dbReference>
<evidence type="ECO:0000256" key="11">
    <source>
        <dbReference type="ARBA" id="ARBA00023015"/>
    </source>
</evidence>
<evidence type="ECO:0000256" key="8">
    <source>
        <dbReference type="ARBA" id="ARBA00022692"/>
    </source>
</evidence>
<feature type="coiled-coil region" evidence="18">
    <location>
        <begin position="56"/>
        <end position="118"/>
    </location>
</feature>
<keyword evidence="15 17" id="KW-0539">Nucleus</keyword>
<evidence type="ECO:0000256" key="2">
    <source>
        <dbReference type="ARBA" id="ARBA00004323"/>
    </source>
</evidence>
<dbReference type="GO" id="GO:0070847">
    <property type="term" value="C:core mediator complex"/>
    <property type="evidence" value="ECO:0007669"/>
    <property type="project" value="TreeGrafter"/>
</dbReference>
<comment type="subcellular location">
    <subcellularLocation>
        <location evidence="2">Golgi apparatus membrane</location>
        <topology evidence="2">Single-pass type II membrane protein</topology>
    </subcellularLocation>
    <subcellularLocation>
        <location evidence="1 17">Nucleus</location>
    </subcellularLocation>
</comment>
<evidence type="ECO:0000256" key="17">
    <source>
        <dbReference type="RuleBase" id="RU364141"/>
    </source>
</evidence>
<accession>A0A9N9FIZ7</accession>
<evidence type="ECO:0000256" key="14">
    <source>
        <dbReference type="ARBA" id="ARBA00023163"/>
    </source>
</evidence>
<keyword evidence="8" id="KW-0812">Transmembrane</keyword>
<dbReference type="AlphaFoldDB" id="A0A9N9FIZ7"/>
<comment type="similarity">
    <text evidence="4 17">Belongs to the Mediator complex subunit 4 family.</text>
</comment>
<dbReference type="OrthoDB" id="1929813at2759"/>
<sequence>MNPINTSKSSSKSMIAQNVALLTDYQALIDRVFAAIAANAEGKPTDRPPVDIMKDIVELDKKMQQGLDQIEEHQRVHKKILQVIKEIEAENNAFMEFVNELKSGKEQLEICLDEANETIEAINFASESSVTADEILKYANRISSYTSAPPNYITGTFAEPPYPDETRMRRSFLFRQDVDMMFDEDDNYTKPPPGVDQNLTILIGILTIYEKIEDDYKNKLEEESKMYGDIVILDITENMNEGKTFEYFNWHREDNYVAKADDDTFIHLIHYYRDLQDLPRERVYYGNCLGWDDGPYSYMGGPEDWLVGEWVCHIAKEKKYFVHYIGFTSWEPTRQNSIHDFDENLDLHFLGETIMIHRIKDIEKLNAIKNVYSKYEEGLPIINVIRNSTAANLVTKWKIIPGCWSTLEKQIWNQTLQTTYKNWFYEAWGFKEGKWYYGPVDSIEITV</sequence>
<keyword evidence="18" id="KW-0175">Coiled coil</keyword>
<evidence type="ECO:0000313" key="20">
    <source>
        <dbReference type="Proteomes" id="UP000789405"/>
    </source>
</evidence>
<name>A0A9N9FIZ7_9GLOM</name>
<evidence type="ECO:0000256" key="15">
    <source>
        <dbReference type="ARBA" id="ARBA00023242"/>
    </source>
</evidence>
<dbReference type="GO" id="GO:0000139">
    <property type="term" value="C:Golgi membrane"/>
    <property type="evidence" value="ECO:0007669"/>
    <property type="project" value="UniProtKB-SubCell"/>
</dbReference>
<evidence type="ECO:0000256" key="9">
    <source>
        <dbReference type="ARBA" id="ARBA00022968"/>
    </source>
</evidence>
<protein>
    <recommendedName>
        <fullName evidence="5 17">Mediator of RNA polymerase II transcription subunit 4</fullName>
    </recommendedName>
    <alternativeName>
        <fullName evidence="16 17">Mediator complex subunit 4</fullName>
    </alternativeName>
</protein>
<evidence type="ECO:0000256" key="1">
    <source>
        <dbReference type="ARBA" id="ARBA00004123"/>
    </source>
</evidence>
<keyword evidence="7" id="KW-0808">Transferase</keyword>
<evidence type="ECO:0000256" key="13">
    <source>
        <dbReference type="ARBA" id="ARBA00023136"/>
    </source>
</evidence>
<keyword evidence="10" id="KW-1133">Transmembrane helix</keyword>
<evidence type="ECO:0000256" key="18">
    <source>
        <dbReference type="SAM" id="Coils"/>
    </source>
</evidence>
<keyword evidence="20" id="KW-1185">Reference proteome</keyword>
<evidence type="ECO:0000256" key="7">
    <source>
        <dbReference type="ARBA" id="ARBA00022679"/>
    </source>
</evidence>
<reference evidence="19" key="1">
    <citation type="submission" date="2021-06" db="EMBL/GenBank/DDBJ databases">
        <authorList>
            <person name="Kallberg Y."/>
            <person name="Tangrot J."/>
            <person name="Rosling A."/>
        </authorList>
    </citation>
    <scope>NUCLEOTIDE SEQUENCE</scope>
    <source>
        <strain evidence="19">MA453B</strain>
    </source>
</reference>
<dbReference type="Proteomes" id="UP000789405">
    <property type="component" value="Unassembled WGS sequence"/>
</dbReference>
<comment type="caution">
    <text evidence="19">The sequence shown here is derived from an EMBL/GenBank/DDBJ whole genome shotgun (WGS) entry which is preliminary data.</text>
</comment>
<keyword evidence="9" id="KW-0735">Signal-anchor</keyword>
<dbReference type="InterPro" id="IPR019258">
    <property type="entry name" value="Mediator_Med4"/>
</dbReference>
<gene>
    <name evidence="17" type="primary">MED4</name>
    <name evidence="19" type="ORF">DERYTH_LOCUS4641</name>
</gene>
<keyword evidence="6" id="KW-0328">Glycosyltransferase</keyword>
<comment type="similarity">
    <text evidence="3">Belongs to the glycosyltransferase 31 family.</text>
</comment>
<keyword evidence="14 17" id="KW-0804">Transcription</keyword>
<organism evidence="19 20">
    <name type="scientific">Dentiscutata erythropus</name>
    <dbReference type="NCBI Taxonomy" id="1348616"/>
    <lineage>
        <taxon>Eukaryota</taxon>
        <taxon>Fungi</taxon>
        <taxon>Fungi incertae sedis</taxon>
        <taxon>Mucoromycota</taxon>
        <taxon>Glomeromycotina</taxon>
        <taxon>Glomeromycetes</taxon>
        <taxon>Diversisporales</taxon>
        <taxon>Gigasporaceae</taxon>
        <taxon>Dentiscutata</taxon>
    </lineage>
</organism>
<comment type="function">
    <text evidence="17">Component of the Mediator complex, a coactivator involved in the regulated transcription of nearly all RNA polymerase II-dependent genes. Mediator functions as a bridge to convey information from gene-specific regulatory proteins to the basal RNA polymerase II transcription machinery. Mediator is recruited to promoters by direct interactions with regulatory proteins and serves as a scaffold for the assembly of a functional preinitiation complex with RNA polymerase II and the general transcription factors.</text>
</comment>
<dbReference type="GO" id="GO:0016592">
    <property type="term" value="C:mediator complex"/>
    <property type="evidence" value="ECO:0007669"/>
    <property type="project" value="InterPro"/>
</dbReference>